<evidence type="ECO:0000256" key="1">
    <source>
        <dbReference type="SAM" id="Phobius"/>
    </source>
</evidence>
<proteinExistence type="predicted"/>
<keyword evidence="1" id="KW-0472">Membrane</keyword>
<sequence>MKAFTLLPALPLFFTPVIANTEKAIFLGPPAVNIPQSRPTISDLRLPTLTPLARNTTSLRTKLTPVFPSPQYPDGSSTWLLLDDLTPGQRYEVRVCWAATQPTTFHLTPYPLETVFDSPDLITSLNAYSSTRQPSEPSLLPPSAALLPPNEVQKSLLFLHILAAADFYSSDSSLMKKPPPVDVDIILDPFLLNVLPKSLLPTVCYILVVALAAIFVSGKIVRLLKGLIASSLETSDEKKTQ</sequence>
<keyword evidence="4" id="KW-1185">Reference proteome</keyword>
<dbReference type="GO" id="GO:0031501">
    <property type="term" value="C:mannosyltransferase complex"/>
    <property type="evidence" value="ECO:0007669"/>
    <property type="project" value="TreeGrafter"/>
</dbReference>
<dbReference type="InterPro" id="IPR019433">
    <property type="entry name" value="GPI_ManTrfase_II_coact_Pga1"/>
</dbReference>
<dbReference type="EMBL" id="MU864368">
    <property type="protein sequence ID" value="KAK4190200.1"/>
    <property type="molecule type" value="Genomic_DNA"/>
</dbReference>
<gene>
    <name evidence="3" type="ORF">QBC35DRAFT_490995</name>
</gene>
<evidence type="ECO:0000313" key="3">
    <source>
        <dbReference type="EMBL" id="KAK4190200.1"/>
    </source>
</evidence>
<dbReference type="Pfam" id="PF10333">
    <property type="entry name" value="Pga1"/>
    <property type="match status" value="1"/>
</dbReference>
<accession>A0AAN6WXX5</accession>
<dbReference type="AlphaFoldDB" id="A0AAN6WXX5"/>
<dbReference type="PANTHER" id="PTHR28022">
    <property type="entry name" value="GPI MANNOSYLTRANSFERASE 2 SUBUNIT PGA1"/>
    <property type="match status" value="1"/>
</dbReference>
<keyword evidence="1" id="KW-0812">Transmembrane</keyword>
<keyword evidence="2" id="KW-0732">Signal</keyword>
<dbReference type="GO" id="GO:0006506">
    <property type="term" value="P:GPI anchor biosynthetic process"/>
    <property type="evidence" value="ECO:0007669"/>
    <property type="project" value="TreeGrafter"/>
</dbReference>
<name>A0AAN6WXX5_9PEZI</name>
<keyword evidence="1" id="KW-1133">Transmembrane helix</keyword>
<feature type="transmembrane region" description="Helical" evidence="1">
    <location>
        <begin position="199"/>
        <end position="221"/>
    </location>
</feature>
<reference evidence="3" key="1">
    <citation type="journal article" date="2023" name="Mol. Phylogenet. Evol.">
        <title>Genome-scale phylogeny and comparative genomics of the fungal order Sordariales.</title>
        <authorList>
            <person name="Hensen N."/>
            <person name="Bonometti L."/>
            <person name="Westerberg I."/>
            <person name="Brannstrom I.O."/>
            <person name="Guillou S."/>
            <person name="Cros-Aarteil S."/>
            <person name="Calhoun S."/>
            <person name="Haridas S."/>
            <person name="Kuo A."/>
            <person name="Mondo S."/>
            <person name="Pangilinan J."/>
            <person name="Riley R."/>
            <person name="LaButti K."/>
            <person name="Andreopoulos B."/>
            <person name="Lipzen A."/>
            <person name="Chen C."/>
            <person name="Yan M."/>
            <person name="Daum C."/>
            <person name="Ng V."/>
            <person name="Clum A."/>
            <person name="Steindorff A."/>
            <person name="Ohm R.A."/>
            <person name="Martin F."/>
            <person name="Silar P."/>
            <person name="Natvig D.O."/>
            <person name="Lalanne C."/>
            <person name="Gautier V."/>
            <person name="Ament-Velasquez S.L."/>
            <person name="Kruys A."/>
            <person name="Hutchinson M.I."/>
            <person name="Powell A.J."/>
            <person name="Barry K."/>
            <person name="Miller A.N."/>
            <person name="Grigoriev I.V."/>
            <person name="Debuchy R."/>
            <person name="Gladieux P."/>
            <person name="Hiltunen Thoren M."/>
            <person name="Johannesson H."/>
        </authorList>
    </citation>
    <scope>NUCLEOTIDE SEQUENCE</scope>
    <source>
        <strain evidence="3">PSN309</strain>
    </source>
</reference>
<organism evidence="3 4">
    <name type="scientific">Podospora australis</name>
    <dbReference type="NCBI Taxonomy" id="1536484"/>
    <lineage>
        <taxon>Eukaryota</taxon>
        <taxon>Fungi</taxon>
        <taxon>Dikarya</taxon>
        <taxon>Ascomycota</taxon>
        <taxon>Pezizomycotina</taxon>
        <taxon>Sordariomycetes</taxon>
        <taxon>Sordariomycetidae</taxon>
        <taxon>Sordariales</taxon>
        <taxon>Podosporaceae</taxon>
        <taxon>Podospora</taxon>
    </lineage>
</organism>
<dbReference type="PANTHER" id="PTHR28022:SF1">
    <property type="entry name" value="GPI MANNOSYLTRANSFERASE 2 SUBUNIT PGA1"/>
    <property type="match status" value="1"/>
</dbReference>
<dbReference type="Proteomes" id="UP001302126">
    <property type="component" value="Unassembled WGS sequence"/>
</dbReference>
<reference evidence="3" key="2">
    <citation type="submission" date="2023-05" db="EMBL/GenBank/DDBJ databases">
        <authorList>
            <consortium name="Lawrence Berkeley National Laboratory"/>
            <person name="Steindorff A."/>
            <person name="Hensen N."/>
            <person name="Bonometti L."/>
            <person name="Westerberg I."/>
            <person name="Brannstrom I.O."/>
            <person name="Guillou S."/>
            <person name="Cros-Aarteil S."/>
            <person name="Calhoun S."/>
            <person name="Haridas S."/>
            <person name="Kuo A."/>
            <person name="Mondo S."/>
            <person name="Pangilinan J."/>
            <person name="Riley R."/>
            <person name="Labutti K."/>
            <person name="Andreopoulos B."/>
            <person name="Lipzen A."/>
            <person name="Chen C."/>
            <person name="Yanf M."/>
            <person name="Daum C."/>
            <person name="Ng V."/>
            <person name="Clum A."/>
            <person name="Ohm R."/>
            <person name="Martin F."/>
            <person name="Silar P."/>
            <person name="Natvig D."/>
            <person name="Lalanne C."/>
            <person name="Gautier V."/>
            <person name="Ament-Velasquez S.L."/>
            <person name="Kruys A."/>
            <person name="Hutchinson M.I."/>
            <person name="Powell A.J."/>
            <person name="Barry K."/>
            <person name="Miller A.N."/>
            <person name="Grigoriev I.V."/>
            <person name="Debuchy R."/>
            <person name="Gladieux P."/>
            <person name="Thoren M.H."/>
            <person name="Johannesson H."/>
        </authorList>
    </citation>
    <scope>NUCLEOTIDE SEQUENCE</scope>
    <source>
        <strain evidence="3">PSN309</strain>
    </source>
</reference>
<evidence type="ECO:0000313" key="4">
    <source>
        <dbReference type="Proteomes" id="UP001302126"/>
    </source>
</evidence>
<evidence type="ECO:0000256" key="2">
    <source>
        <dbReference type="SAM" id="SignalP"/>
    </source>
</evidence>
<feature type="signal peptide" evidence="2">
    <location>
        <begin position="1"/>
        <end position="19"/>
    </location>
</feature>
<dbReference type="GO" id="GO:0005789">
    <property type="term" value="C:endoplasmic reticulum membrane"/>
    <property type="evidence" value="ECO:0007669"/>
    <property type="project" value="TreeGrafter"/>
</dbReference>
<dbReference type="GO" id="GO:0000030">
    <property type="term" value="F:mannosyltransferase activity"/>
    <property type="evidence" value="ECO:0007669"/>
    <property type="project" value="TreeGrafter"/>
</dbReference>
<protein>
    <submittedName>
        <fullName evidence="3">Uncharacterized protein</fullName>
    </submittedName>
</protein>
<comment type="caution">
    <text evidence="3">The sequence shown here is derived from an EMBL/GenBank/DDBJ whole genome shotgun (WGS) entry which is preliminary data.</text>
</comment>
<feature type="chain" id="PRO_5042999731" evidence="2">
    <location>
        <begin position="20"/>
        <end position="241"/>
    </location>
</feature>